<dbReference type="InterPro" id="IPR007634">
    <property type="entry name" value="RNA_pol_sigma_54_DNA-bd"/>
</dbReference>
<dbReference type="RefSeq" id="WP_200239957.1">
    <property type="nucleotide sequence ID" value="NZ_NRRV01000047.1"/>
</dbReference>
<dbReference type="InterPro" id="IPR038709">
    <property type="entry name" value="RpoN_core-bd_sf"/>
</dbReference>
<keyword evidence="8 10" id="KW-0238">DNA-binding</keyword>
<evidence type="ECO:0000313" key="15">
    <source>
        <dbReference type="Proteomes" id="UP000748752"/>
    </source>
</evidence>
<protein>
    <recommendedName>
        <fullName evidence="2 10">RNA polymerase sigma-54 factor</fullName>
    </recommendedName>
</protein>
<dbReference type="InterPro" id="IPR007046">
    <property type="entry name" value="RNA_pol_sigma_54_core-bd"/>
</dbReference>
<evidence type="ECO:0000256" key="3">
    <source>
        <dbReference type="ARBA" id="ARBA00022478"/>
    </source>
</evidence>
<gene>
    <name evidence="14" type="ORF">CKO31_17075</name>
</gene>
<evidence type="ECO:0000259" key="13">
    <source>
        <dbReference type="Pfam" id="PF04963"/>
    </source>
</evidence>
<feature type="domain" description="RNA polymerase sigma factor 54 core-binding" evidence="13">
    <location>
        <begin position="128"/>
        <end position="324"/>
    </location>
</feature>
<dbReference type="PANTHER" id="PTHR32248:SF4">
    <property type="entry name" value="RNA POLYMERASE SIGMA-54 FACTOR"/>
    <property type="match status" value="1"/>
</dbReference>
<evidence type="ECO:0000256" key="1">
    <source>
        <dbReference type="ARBA" id="ARBA00008798"/>
    </source>
</evidence>
<dbReference type="PIRSF" id="PIRSF000774">
    <property type="entry name" value="RpoN"/>
    <property type="match status" value="1"/>
</dbReference>
<evidence type="ECO:0000256" key="11">
    <source>
        <dbReference type="SAM" id="MobiDB-lite"/>
    </source>
</evidence>
<keyword evidence="7 10" id="KW-0731">Sigma factor</keyword>
<dbReference type="Pfam" id="PF04552">
    <property type="entry name" value="Sigma54_DBD"/>
    <property type="match status" value="1"/>
</dbReference>
<dbReference type="Gene3D" id="1.10.10.60">
    <property type="entry name" value="Homeodomain-like"/>
    <property type="match status" value="1"/>
</dbReference>
<comment type="similarity">
    <text evidence="1 10">Belongs to the sigma-54 factor family.</text>
</comment>
<dbReference type="GO" id="GO:0003899">
    <property type="term" value="F:DNA-directed RNA polymerase activity"/>
    <property type="evidence" value="ECO:0007669"/>
    <property type="project" value="UniProtKB-EC"/>
</dbReference>
<dbReference type="PANTHER" id="PTHR32248">
    <property type="entry name" value="RNA POLYMERASE SIGMA-54 FACTOR"/>
    <property type="match status" value="1"/>
</dbReference>
<evidence type="ECO:0000256" key="10">
    <source>
        <dbReference type="PIRNR" id="PIRNR000774"/>
    </source>
</evidence>
<organism evidence="14 15">
    <name type="scientific">Thiohalocapsa halophila</name>
    <dbReference type="NCBI Taxonomy" id="69359"/>
    <lineage>
        <taxon>Bacteria</taxon>
        <taxon>Pseudomonadati</taxon>
        <taxon>Pseudomonadota</taxon>
        <taxon>Gammaproteobacteria</taxon>
        <taxon>Chromatiales</taxon>
        <taxon>Chromatiaceae</taxon>
        <taxon>Thiohalocapsa</taxon>
    </lineage>
</organism>
<dbReference type="Proteomes" id="UP000748752">
    <property type="component" value="Unassembled WGS sequence"/>
</dbReference>
<keyword evidence="15" id="KW-1185">Reference proteome</keyword>
<feature type="domain" description="RNA polymerase sigma factor 54 DNA-binding" evidence="12">
    <location>
        <begin position="339"/>
        <end position="496"/>
    </location>
</feature>
<name>A0ABS1CKH3_9GAMM</name>
<feature type="compositionally biased region" description="Acidic residues" evidence="11">
    <location>
        <begin position="52"/>
        <end position="61"/>
    </location>
</feature>
<evidence type="ECO:0000256" key="7">
    <source>
        <dbReference type="ARBA" id="ARBA00023082"/>
    </source>
</evidence>
<dbReference type="Pfam" id="PF00309">
    <property type="entry name" value="Sigma54_AID"/>
    <property type="match status" value="1"/>
</dbReference>
<dbReference type="PRINTS" id="PR00045">
    <property type="entry name" value="SIGMA54FCT"/>
</dbReference>
<dbReference type="Gene3D" id="1.10.10.1330">
    <property type="entry name" value="RNA polymerase sigma-54 factor, core-binding domain"/>
    <property type="match status" value="1"/>
</dbReference>
<evidence type="ECO:0000256" key="4">
    <source>
        <dbReference type="ARBA" id="ARBA00022679"/>
    </source>
</evidence>
<evidence type="ECO:0000259" key="12">
    <source>
        <dbReference type="Pfam" id="PF04552"/>
    </source>
</evidence>
<comment type="caution">
    <text evidence="14">The sequence shown here is derived from an EMBL/GenBank/DDBJ whole genome shotgun (WGS) entry which is preliminary data.</text>
</comment>
<dbReference type="NCBIfam" id="NF009118">
    <property type="entry name" value="PRK12469.1"/>
    <property type="match status" value="1"/>
</dbReference>
<evidence type="ECO:0000256" key="5">
    <source>
        <dbReference type="ARBA" id="ARBA00022695"/>
    </source>
</evidence>
<dbReference type="PROSITE" id="PS00717">
    <property type="entry name" value="SIGMA54_1"/>
    <property type="match status" value="1"/>
</dbReference>
<keyword evidence="6 10" id="KW-0805">Transcription regulation</keyword>
<feature type="region of interest" description="Disordered" evidence="11">
    <location>
        <begin position="52"/>
        <end position="95"/>
    </location>
</feature>
<dbReference type="Pfam" id="PF04963">
    <property type="entry name" value="Sigma54_CBD"/>
    <property type="match status" value="1"/>
</dbReference>
<keyword evidence="4 10" id="KW-0808">Transferase</keyword>
<evidence type="ECO:0000256" key="2">
    <source>
        <dbReference type="ARBA" id="ARBA00019942"/>
    </source>
</evidence>
<dbReference type="PROSITE" id="PS50044">
    <property type="entry name" value="SIGMA54_3"/>
    <property type="match status" value="1"/>
</dbReference>
<evidence type="ECO:0000256" key="9">
    <source>
        <dbReference type="ARBA" id="ARBA00023163"/>
    </source>
</evidence>
<sequence length="498" mass="55357">MKQTIQLRLGQQLTMTPQLQQAIKLLQLSTLDLQREIQEALESNLMLESADEADAEVDNAELETSRRGQDAQVDSEVRPEQSSMPDDLPVDSSWSDTYDSYIASSAGTGATSSGAGADGGAELDPFAQHSRPQTLHDHLEWQLNLSRLAPRDRVIADALLDAIDANGYLRAEIDDLVDAVADPDAIGDEAVEADEVEAVLHRIQALDPPGIGARSLRECLLLQLRYLPPEQPYRDEAIAICESHFNALSRNDLEDLRRHTKLASDALREALALIRSLHPRPGSLVADVRPEYVIPDVVVQKRQGSWTVELNPETTPRLRVNPGYLKLIRRADDGPDNTCLKTHLQEARWFIKSLASRNDTVLRVATKIVELQQNFFEYGEEAMKPLVLRDVADSLELHESTVSRVTTQKYMHTPRGTFEFKYFFSSHVNTASGGECSSTAIRAFIRKLVAAETPSKPLSDNKIAGILTEQGINVARRTVAKYREAMGIPPSNERKRLA</sequence>
<keyword evidence="9 10" id="KW-0804">Transcription</keyword>
<feature type="compositionally biased region" description="Basic and acidic residues" evidence="11">
    <location>
        <begin position="63"/>
        <end position="79"/>
    </location>
</feature>
<evidence type="ECO:0000256" key="6">
    <source>
        <dbReference type="ARBA" id="ARBA00023015"/>
    </source>
</evidence>
<dbReference type="InterPro" id="IPR000394">
    <property type="entry name" value="RNA_pol_sigma_54"/>
</dbReference>
<dbReference type="EMBL" id="NRRV01000047">
    <property type="protein sequence ID" value="MBK1632420.1"/>
    <property type="molecule type" value="Genomic_DNA"/>
</dbReference>
<evidence type="ECO:0000256" key="8">
    <source>
        <dbReference type="ARBA" id="ARBA00023125"/>
    </source>
</evidence>
<dbReference type="PROSITE" id="PS00718">
    <property type="entry name" value="SIGMA54_2"/>
    <property type="match status" value="1"/>
</dbReference>
<dbReference type="NCBIfam" id="NF004595">
    <property type="entry name" value="PRK05932.1-2"/>
    <property type="match status" value="1"/>
</dbReference>
<proteinExistence type="inferred from homology"/>
<evidence type="ECO:0000313" key="14">
    <source>
        <dbReference type="EMBL" id="MBK1632420.1"/>
    </source>
</evidence>
<comment type="function">
    <text evidence="10">Sigma factors are initiation factors that promote the attachment of RNA polymerase to specific initiation sites and are then released.</text>
</comment>
<dbReference type="NCBIfam" id="TIGR02395">
    <property type="entry name" value="rpoN_sigma"/>
    <property type="match status" value="1"/>
</dbReference>
<accession>A0ABS1CKH3</accession>
<keyword evidence="3 10" id="KW-0240">DNA-directed RNA polymerase</keyword>
<keyword evidence="5 10" id="KW-0548">Nucleotidyltransferase</keyword>
<reference evidence="14 15" key="1">
    <citation type="journal article" date="2020" name="Microorganisms">
        <title>Osmotic Adaptation and Compatible Solute Biosynthesis of Phototrophic Bacteria as Revealed from Genome Analyses.</title>
        <authorList>
            <person name="Imhoff J.F."/>
            <person name="Rahn T."/>
            <person name="Kunzel S."/>
            <person name="Keller A."/>
            <person name="Neulinger S.C."/>
        </authorList>
    </citation>
    <scope>NUCLEOTIDE SEQUENCE [LARGE SCALE GENOMIC DNA]</scope>
    <source>
        <strain evidence="14 15">DSM 6210</strain>
    </source>
</reference>